<proteinExistence type="predicted"/>
<name>A0A409YYS9_9AGAR</name>
<dbReference type="EMBL" id="NHTK01000087">
    <property type="protein sequence ID" value="PPR08184.1"/>
    <property type="molecule type" value="Genomic_DNA"/>
</dbReference>
<reference evidence="3 4" key="1">
    <citation type="journal article" date="2018" name="Evol. Lett.">
        <title>Horizontal gene cluster transfer increased hallucinogenic mushroom diversity.</title>
        <authorList>
            <person name="Reynolds H.T."/>
            <person name="Vijayakumar V."/>
            <person name="Gluck-Thaler E."/>
            <person name="Korotkin H.B."/>
            <person name="Matheny P.B."/>
            <person name="Slot J.C."/>
        </authorList>
    </citation>
    <scope>NUCLEOTIDE SEQUENCE [LARGE SCALE GENOMIC DNA]</scope>
    <source>
        <strain evidence="3 4">2629</strain>
    </source>
</reference>
<evidence type="ECO:0000256" key="2">
    <source>
        <dbReference type="SAM" id="Phobius"/>
    </source>
</evidence>
<keyword evidence="2" id="KW-0472">Membrane</keyword>
<organism evidence="3 4">
    <name type="scientific">Panaeolus cyanescens</name>
    <dbReference type="NCBI Taxonomy" id="181874"/>
    <lineage>
        <taxon>Eukaryota</taxon>
        <taxon>Fungi</taxon>
        <taxon>Dikarya</taxon>
        <taxon>Basidiomycota</taxon>
        <taxon>Agaricomycotina</taxon>
        <taxon>Agaricomycetes</taxon>
        <taxon>Agaricomycetidae</taxon>
        <taxon>Agaricales</taxon>
        <taxon>Agaricineae</taxon>
        <taxon>Galeropsidaceae</taxon>
        <taxon>Panaeolus</taxon>
    </lineage>
</organism>
<gene>
    <name evidence="3" type="ORF">CVT24_001534</name>
</gene>
<comment type="caution">
    <text evidence="3">The sequence shown here is derived from an EMBL/GenBank/DDBJ whole genome shotgun (WGS) entry which is preliminary data.</text>
</comment>
<evidence type="ECO:0000313" key="4">
    <source>
        <dbReference type="Proteomes" id="UP000284842"/>
    </source>
</evidence>
<feature type="transmembrane region" description="Helical" evidence="2">
    <location>
        <begin position="107"/>
        <end position="130"/>
    </location>
</feature>
<dbReference type="Proteomes" id="UP000284842">
    <property type="component" value="Unassembled WGS sequence"/>
</dbReference>
<evidence type="ECO:0000256" key="1">
    <source>
        <dbReference type="SAM" id="MobiDB-lite"/>
    </source>
</evidence>
<keyword evidence="4" id="KW-1185">Reference proteome</keyword>
<dbReference type="OrthoDB" id="3258863at2759"/>
<feature type="transmembrane region" description="Helical" evidence="2">
    <location>
        <begin position="185"/>
        <end position="204"/>
    </location>
</feature>
<feature type="transmembrane region" description="Helical" evidence="2">
    <location>
        <begin position="53"/>
        <end position="72"/>
    </location>
</feature>
<accession>A0A409YYS9</accession>
<feature type="compositionally biased region" description="Polar residues" evidence="1">
    <location>
        <begin position="238"/>
        <end position="249"/>
    </location>
</feature>
<evidence type="ECO:0000313" key="3">
    <source>
        <dbReference type="EMBL" id="PPR08184.1"/>
    </source>
</evidence>
<feature type="transmembrane region" description="Helical" evidence="2">
    <location>
        <begin position="160"/>
        <end position="179"/>
    </location>
</feature>
<sequence length="286" mass="31889">MYHLYNPERLIETNWLSCDALNRFTFTISIILTRIAIVISFILRVYAITDRSIFFMSFLSILGLLSTALDIVQVKELSCTQKSNPLGNCDPHKSSSRKFTIHSTLTVAAFVLTFISLIVFDVVATILLIWKLANVVKLYGGIRKLGSESVVGLMMRSGTLYFAVITGIQLGAVILYFLPQGLFSTVLNDYTLIVSSILISRFLLDMRSMSEAQTHKESFQSTQLPPLQFAPGNRRGESTTVHGDTTHSYGRSFLRDFEDPPLSEGLSVSAGEEDWNTHSTGERGKL</sequence>
<dbReference type="InParanoid" id="A0A409YYS9"/>
<feature type="transmembrane region" description="Helical" evidence="2">
    <location>
        <begin position="24"/>
        <end position="46"/>
    </location>
</feature>
<keyword evidence="2" id="KW-0812">Transmembrane</keyword>
<keyword evidence="2" id="KW-1133">Transmembrane helix</keyword>
<dbReference type="AlphaFoldDB" id="A0A409YYS9"/>
<protein>
    <submittedName>
        <fullName evidence="3">Uncharacterized protein</fullName>
    </submittedName>
</protein>
<feature type="region of interest" description="Disordered" evidence="1">
    <location>
        <begin position="226"/>
        <end position="286"/>
    </location>
</feature>